<evidence type="ECO:0000256" key="4">
    <source>
        <dbReference type="ARBA" id="ARBA00022989"/>
    </source>
</evidence>
<dbReference type="EMBL" id="CAUDLI010000004">
    <property type="protein sequence ID" value="CAJ0877341.1"/>
    <property type="molecule type" value="Genomic_DNA"/>
</dbReference>
<protein>
    <submittedName>
        <fullName evidence="7">Threonine efflux protein</fullName>
    </submittedName>
</protein>
<keyword evidence="9" id="KW-1185">Reference proteome</keyword>
<evidence type="ECO:0000313" key="8">
    <source>
        <dbReference type="EMBL" id="CAJ0877341.1"/>
    </source>
</evidence>
<feature type="transmembrane region" description="Helical" evidence="6">
    <location>
        <begin position="169"/>
        <end position="189"/>
    </location>
</feature>
<dbReference type="Proteomes" id="UP001190491">
    <property type="component" value="Unassembled WGS sequence"/>
</dbReference>
<name>A0AAD2BZF6_9RALS</name>
<sequence>MPPESAHLHFAIAPDMTELLAVAIITILAVVSPGADFAMVTRNSLLHGRRAGVLCALGIALGVQVHVFYTMFGVGLLIAHAPTLLQGIKLVGAAYLVWIGWKTLSAKPSPSGETAGNSVGTPTLTTFAALRMGFLTNALNPKTTLFVISTYTQVVHAGTPLLAQFGYGLFMSAAHAVWFALVAAVFASGALRRSLLARQRIVDGVIGVILIGLGLALGLARLA</sequence>
<organism evidence="7 10">
    <name type="scientific">Ralstonia flatus</name>
    <dbReference type="NCBI Taxonomy" id="3058601"/>
    <lineage>
        <taxon>Bacteria</taxon>
        <taxon>Pseudomonadati</taxon>
        <taxon>Pseudomonadota</taxon>
        <taxon>Betaproteobacteria</taxon>
        <taxon>Burkholderiales</taxon>
        <taxon>Burkholderiaceae</taxon>
        <taxon>Ralstonia</taxon>
    </lineage>
</organism>
<dbReference type="PANTHER" id="PTHR30086">
    <property type="entry name" value="ARGININE EXPORTER PROTEIN ARGO"/>
    <property type="match status" value="1"/>
</dbReference>
<gene>
    <name evidence="7" type="primary">rhtC</name>
    <name evidence="8" type="ORF">R77564_02295</name>
    <name evidence="7" type="ORF">R77567_02320</name>
</gene>
<evidence type="ECO:0000313" key="10">
    <source>
        <dbReference type="Proteomes" id="UP001190491"/>
    </source>
</evidence>
<comment type="caution">
    <text evidence="7">The sequence shown here is derived from an EMBL/GenBank/DDBJ whole genome shotgun (WGS) entry which is preliminary data.</text>
</comment>
<feature type="transmembrane region" description="Helical" evidence="6">
    <location>
        <begin position="201"/>
        <end position="220"/>
    </location>
</feature>
<evidence type="ECO:0000313" key="9">
    <source>
        <dbReference type="Proteomes" id="UP001189792"/>
    </source>
</evidence>
<evidence type="ECO:0000256" key="3">
    <source>
        <dbReference type="ARBA" id="ARBA00022692"/>
    </source>
</evidence>
<dbReference type="PANTHER" id="PTHR30086:SF21">
    <property type="entry name" value="TRANSPORT PROTEIN"/>
    <property type="match status" value="1"/>
</dbReference>
<proteinExistence type="predicted"/>
<dbReference type="AlphaFoldDB" id="A0AAD2BZF6"/>
<evidence type="ECO:0000256" key="6">
    <source>
        <dbReference type="SAM" id="Phobius"/>
    </source>
</evidence>
<keyword evidence="4 6" id="KW-1133">Transmembrane helix</keyword>
<evidence type="ECO:0000313" key="7">
    <source>
        <dbReference type="EMBL" id="CAJ0869718.1"/>
    </source>
</evidence>
<accession>A0AAD2BZF6</accession>
<keyword evidence="5 6" id="KW-0472">Membrane</keyword>
<feature type="transmembrane region" description="Helical" evidence="6">
    <location>
        <begin position="51"/>
        <end position="78"/>
    </location>
</feature>
<evidence type="ECO:0000256" key="2">
    <source>
        <dbReference type="ARBA" id="ARBA00022475"/>
    </source>
</evidence>
<dbReference type="GO" id="GO:0005886">
    <property type="term" value="C:plasma membrane"/>
    <property type="evidence" value="ECO:0007669"/>
    <property type="project" value="UniProtKB-SubCell"/>
</dbReference>
<dbReference type="Pfam" id="PF01810">
    <property type="entry name" value="LysE"/>
    <property type="match status" value="1"/>
</dbReference>
<dbReference type="EMBL" id="CAUDKO010000004">
    <property type="protein sequence ID" value="CAJ0869718.1"/>
    <property type="molecule type" value="Genomic_DNA"/>
</dbReference>
<evidence type="ECO:0000256" key="1">
    <source>
        <dbReference type="ARBA" id="ARBA00004651"/>
    </source>
</evidence>
<reference evidence="7 9" key="1">
    <citation type="submission" date="2023-07" db="EMBL/GenBank/DDBJ databases">
        <authorList>
            <person name="Peeters C."/>
        </authorList>
    </citation>
    <scope>NUCLEOTIDE SEQUENCE</scope>
    <source>
        <strain evidence="8 9">LMG 32965</strain>
        <strain evidence="7">R-77567</strain>
    </source>
</reference>
<feature type="transmembrane region" description="Helical" evidence="6">
    <location>
        <begin position="20"/>
        <end position="39"/>
    </location>
</feature>
<comment type="subcellular location">
    <subcellularLocation>
        <location evidence="1">Cell membrane</location>
        <topology evidence="1">Multi-pass membrane protein</topology>
    </subcellularLocation>
</comment>
<dbReference type="InterPro" id="IPR001123">
    <property type="entry name" value="LeuE-type"/>
</dbReference>
<feature type="transmembrane region" description="Helical" evidence="6">
    <location>
        <begin position="144"/>
        <end position="163"/>
    </location>
</feature>
<evidence type="ECO:0000256" key="5">
    <source>
        <dbReference type="ARBA" id="ARBA00023136"/>
    </source>
</evidence>
<dbReference type="GO" id="GO:0015171">
    <property type="term" value="F:amino acid transmembrane transporter activity"/>
    <property type="evidence" value="ECO:0007669"/>
    <property type="project" value="TreeGrafter"/>
</dbReference>
<feature type="transmembrane region" description="Helical" evidence="6">
    <location>
        <begin position="84"/>
        <end position="101"/>
    </location>
</feature>
<dbReference type="PIRSF" id="PIRSF006324">
    <property type="entry name" value="LeuE"/>
    <property type="match status" value="1"/>
</dbReference>
<dbReference type="Proteomes" id="UP001189792">
    <property type="component" value="Unassembled WGS sequence"/>
</dbReference>
<keyword evidence="3 6" id="KW-0812">Transmembrane</keyword>
<keyword evidence="2" id="KW-1003">Cell membrane</keyword>